<gene>
    <name evidence="7" type="primary">araB</name>
    <name evidence="12" type="ORF">SAMN02746089_02352</name>
</gene>
<dbReference type="GO" id="GO:0019150">
    <property type="term" value="F:D-ribulokinase activity"/>
    <property type="evidence" value="ECO:0007669"/>
    <property type="project" value="TreeGrafter"/>
</dbReference>
<proteinExistence type="inferred from homology"/>
<evidence type="ECO:0000256" key="2">
    <source>
        <dbReference type="ARBA" id="ARBA00022741"/>
    </source>
</evidence>
<keyword evidence="13" id="KW-1185">Reference proteome</keyword>
<name>A0A1M5DIR2_9THEO</name>
<reference evidence="12 13" key="1">
    <citation type="submission" date="2016-11" db="EMBL/GenBank/DDBJ databases">
        <authorList>
            <person name="Jaros S."/>
            <person name="Januszkiewicz K."/>
            <person name="Wedrychowicz H."/>
        </authorList>
    </citation>
    <scope>NUCLEOTIDE SEQUENCE [LARGE SCALE GENOMIC DNA]</scope>
    <source>
        <strain evidence="12 13">DSM 17918</strain>
    </source>
</reference>
<dbReference type="STRING" id="1121256.SAMN02746089_02352"/>
<evidence type="ECO:0000259" key="10">
    <source>
        <dbReference type="Pfam" id="PF00370"/>
    </source>
</evidence>
<dbReference type="GO" id="GO:0005524">
    <property type="term" value="F:ATP binding"/>
    <property type="evidence" value="ECO:0007669"/>
    <property type="project" value="UniProtKB-UniRule"/>
</dbReference>
<dbReference type="SUPFAM" id="SSF53067">
    <property type="entry name" value="Actin-like ATPase domain"/>
    <property type="match status" value="2"/>
</dbReference>
<dbReference type="PIRSF" id="PIRSF000538">
    <property type="entry name" value="GlpK"/>
    <property type="match status" value="1"/>
</dbReference>
<accession>A0A1M5DIR2</accession>
<evidence type="ECO:0000256" key="4">
    <source>
        <dbReference type="ARBA" id="ARBA00022840"/>
    </source>
</evidence>
<dbReference type="PROSITE" id="PS00445">
    <property type="entry name" value="FGGY_KINASES_2"/>
    <property type="match status" value="1"/>
</dbReference>
<evidence type="ECO:0000256" key="9">
    <source>
        <dbReference type="RuleBase" id="RU003455"/>
    </source>
</evidence>
<keyword evidence="6 7" id="KW-0119">Carbohydrate metabolism</keyword>
<dbReference type="EMBL" id="FQVH01000036">
    <property type="protein sequence ID" value="SHF66918.1"/>
    <property type="molecule type" value="Genomic_DNA"/>
</dbReference>
<evidence type="ECO:0000256" key="1">
    <source>
        <dbReference type="ARBA" id="ARBA00022679"/>
    </source>
</evidence>
<dbReference type="PANTHER" id="PTHR43435:SF4">
    <property type="entry name" value="FGGY CARBOHYDRATE KINASE DOMAIN-CONTAINING PROTEIN"/>
    <property type="match status" value="1"/>
</dbReference>
<comment type="catalytic activity">
    <reaction evidence="7">
        <text>D-ribulose + ATP = D-ribulose 5-phosphate + ADP + H(+)</text>
        <dbReference type="Rhea" id="RHEA:17601"/>
        <dbReference type="ChEBI" id="CHEBI:15378"/>
        <dbReference type="ChEBI" id="CHEBI:17173"/>
        <dbReference type="ChEBI" id="CHEBI:30616"/>
        <dbReference type="ChEBI" id="CHEBI:58121"/>
        <dbReference type="ChEBI" id="CHEBI:456216"/>
        <dbReference type="EC" id="2.7.1.16"/>
    </reaction>
</comment>
<comment type="similarity">
    <text evidence="7 9">Belongs to the ribulokinase family.</text>
</comment>
<dbReference type="NCBIfam" id="NF003154">
    <property type="entry name" value="PRK04123.1"/>
    <property type="match status" value="1"/>
</dbReference>
<protein>
    <recommendedName>
        <fullName evidence="7 8">Ribulokinase</fullName>
        <ecNumber evidence="7 8">2.7.1.16</ecNumber>
    </recommendedName>
</protein>
<evidence type="ECO:0000256" key="7">
    <source>
        <dbReference type="HAMAP-Rule" id="MF_00520"/>
    </source>
</evidence>
<evidence type="ECO:0000256" key="3">
    <source>
        <dbReference type="ARBA" id="ARBA00022777"/>
    </source>
</evidence>
<keyword evidence="5 7" id="KW-0054">Arabinose catabolism</keyword>
<keyword evidence="2 7" id="KW-0547">Nucleotide-binding</keyword>
<dbReference type="OrthoDB" id="9805576at2"/>
<evidence type="ECO:0000259" key="11">
    <source>
        <dbReference type="Pfam" id="PF02782"/>
    </source>
</evidence>
<dbReference type="GO" id="GO:0019569">
    <property type="term" value="P:L-arabinose catabolic process to D-xylulose 5-phosphate"/>
    <property type="evidence" value="ECO:0007669"/>
    <property type="project" value="UniProtKB-UniRule"/>
</dbReference>
<comment type="catalytic activity">
    <reaction evidence="7 9">
        <text>L-ribulose + ATP = L-ribulose 5-phosphate + ADP + H(+)</text>
        <dbReference type="Rhea" id="RHEA:22072"/>
        <dbReference type="ChEBI" id="CHEBI:15378"/>
        <dbReference type="ChEBI" id="CHEBI:16880"/>
        <dbReference type="ChEBI" id="CHEBI:30616"/>
        <dbReference type="ChEBI" id="CHEBI:58226"/>
        <dbReference type="ChEBI" id="CHEBI:456216"/>
        <dbReference type="EC" id="2.7.1.16"/>
    </reaction>
</comment>
<dbReference type="InterPro" id="IPR018483">
    <property type="entry name" value="Carb_kinase_FGGY_CS"/>
</dbReference>
<dbReference type="EC" id="2.7.1.16" evidence="7 8"/>
<dbReference type="Pfam" id="PF02782">
    <property type="entry name" value="FGGY_C"/>
    <property type="match status" value="1"/>
</dbReference>
<dbReference type="RefSeq" id="WP_073345632.1">
    <property type="nucleotide sequence ID" value="NZ_FQVH01000036.1"/>
</dbReference>
<dbReference type="NCBIfam" id="TIGR01234">
    <property type="entry name" value="L-ribulokinase"/>
    <property type="match status" value="1"/>
</dbReference>
<feature type="domain" description="Carbohydrate kinase FGGY C-terminal" evidence="11">
    <location>
        <begin position="288"/>
        <end position="486"/>
    </location>
</feature>
<dbReference type="UniPathway" id="UPA00145">
    <property type="reaction ID" value="UER00566"/>
</dbReference>
<dbReference type="HAMAP" id="MF_00520">
    <property type="entry name" value="Ribulokinase"/>
    <property type="match status" value="1"/>
</dbReference>
<dbReference type="GO" id="GO:0008741">
    <property type="term" value="F:ribulokinase activity"/>
    <property type="evidence" value="ECO:0007669"/>
    <property type="project" value="UniProtKB-UniRule"/>
</dbReference>
<evidence type="ECO:0000313" key="12">
    <source>
        <dbReference type="EMBL" id="SHF66918.1"/>
    </source>
</evidence>
<dbReference type="Pfam" id="PF00370">
    <property type="entry name" value="FGGY_N"/>
    <property type="match status" value="1"/>
</dbReference>
<evidence type="ECO:0000256" key="6">
    <source>
        <dbReference type="ARBA" id="ARBA00023277"/>
    </source>
</evidence>
<evidence type="ECO:0000256" key="8">
    <source>
        <dbReference type="NCBIfam" id="TIGR01234"/>
    </source>
</evidence>
<dbReference type="Proteomes" id="UP000184088">
    <property type="component" value="Unassembled WGS sequence"/>
</dbReference>
<evidence type="ECO:0000256" key="5">
    <source>
        <dbReference type="ARBA" id="ARBA00022935"/>
    </source>
</evidence>
<feature type="domain" description="Carbohydrate kinase FGGY N-terminal" evidence="10">
    <location>
        <begin position="4"/>
        <end position="275"/>
    </location>
</feature>
<dbReference type="Gene3D" id="3.30.420.40">
    <property type="match status" value="2"/>
</dbReference>
<dbReference type="AlphaFoldDB" id="A0A1M5DIR2"/>
<dbReference type="InterPro" id="IPR018484">
    <property type="entry name" value="FGGY_N"/>
</dbReference>
<dbReference type="CDD" id="cd07781">
    <property type="entry name" value="ASKHA_NBD_FGGY_L-RBK"/>
    <property type="match status" value="1"/>
</dbReference>
<dbReference type="InterPro" id="IPR000577">
    <property type="entry name" value="Carb_kinase_FGGY"/>
</dbReference>
<dbReference type="GO" id="GO:0005737">
    <property type="term" value="C:cytoplasm"/>
    <property type="evidence" value="ECO:0007669"/>
    <property type="project" value="TreeGrafter"/>
</dbReference>
<keyword evidence="4 7" id="KW-0067">ATP-binding</keyword>
<keyword evidence="3 7" id="KW-0418">Kinase</keyword>
<sequence length="556" mass="61215">MAKYSIGIDYGTESARALLLNIDTAQEVASSTMAYPHGVMDESLPDGTRLGQDWALEHPDDYIEVLKVIVPDVLKKSGVNKDDVIGLGIDFTACTVLPIKKDGTPLCDLPEFTKNPHAYVKLWKHHAAQPEANRLNQIAAQRGEDFLARYGGKISSEWLVPKVWQVLNEAPEVYEAADKFIEAADWVVMMLTGNERRNSCTAGYKAIWHKRKGYPSREFYKALDPRLENLVDEKLSRDIYPLGTKAGELRPEIASLIGLNPGVAVAVGNVDAHVSVPAVGVTSPGKMVMVMGTSICHMVLSDREVEVPGMCGVVEDGIIPGLYGYEAGQSAVGDIFAWYMEACLPHEYKIQAEQRGISTFQYLREKASDLKPGQSGLIALDWWNGNRSILVDADLTGMILGMNLTTKPEEIYRALIEATAYGTKMIIDAFNDNGVEVKELYACGGLAEKDPLLMQIYADVTNLEIKISQSAQTPALGAAMFGAVAAGKGKGGFDSIFEAAKTIPRLKDTVYRPIPQNVKIYEELFKEYKILHDYFGRGQNDVMKRLKAIKERVTNA</sequence>
<organism evidence="12 13">
    <name type="scientific">Caldanaerobius fijiensis DSM 17918</name>
    <dbReference type="NCBI Taxonomy" id="1121256"/>
    <lineage>
        <taxon>Bacteria</taxon>
        <taxon>Bacillati</taxon>
        <taxon>Bacillota</taxon>
        <taxon>Clostridia</taxon>
        <taxon>Thermoanaerobacterales</taxon>
        <taxon>Thermoanaerobacteraceae</taxon>
        <taxon>Caldanaerobius</taxon>
    </lineage>
</organism>
<evidence type="ECO:0000313" key="13">
    <source>
        <dbReference type="Proteomes" id="UP000184088"/>
    </source>
</evidence>
<dbReference type="InterPro" id="IPR043129">
    <property type="entry name" value="ATPase_NBD"/>
</dbReference>
<keyword evidence="1 7" id="KW-0808">Transferase</keyword>
<dbReference type="PANTHER" id="PTHR43435">
    <property type="entry name" value="RIBULOKINASE"/>
    <property type="match status" value="1"/>
</dbReference>
<comment type="pathway">
    <text evidence="7 9">Carbohydrate degradation; L-arabinose degradation via L-ribulose; D-xylulose 5-phosphate from L-arabinose (bacterial route): step 2/3.</text>
</comment>
<dbReference type="InterPro" id="IPR005929">
    <property type="entry name" value="Ribulokinase"/>
</dbReference>
<dbReference type="InterPro" id="IPR018485">
    <property type="entry name" value="FGGY_C"/>
</dbReference>